<organism evidence="2 3">
    <name type="scientific">Heterobasidion irregulare (strain TC 32-1)</name>
    <dbReference type="NCBI Taxonomy" id="747525"/>
    <lineage>
        <taxon>Eukaryota</taxon>
        <taxon>Fungi</taxon>
        <taxon>Dikarya</taxon>
        <taxon>Basidiomycota</taxon>
        <taxon>Agaricomycotina</taxon>
        <taxon>Agaricomycetes</taxon>
        <taxon>Russulales</taxon>
        <taxon>Bondarzewiaceae</taxon>
        <taxon>Heterobasidion</taxon>
        <taxon>Heterobasidion annosum species complex</taxon>
    </lineage>
</organism>
<protein>
    <submittedName>
        <fullName evidence="2">Uncharacterized protein</fullName>
    </submittedName>
</protein>
<gene>
    <name evidence="2" type="ORF">HETIRDRAFT_442813</name>
</gene>
<dbReference type="AlphaFoldDB" id="W4JPQ6"/>
<accession>W4JPQ6</accession>
<keyword evidence="3" id="KW-1185">Reference proteome</keyword>
<dbReference type="Proteomes" id="UP000030671">
    <property type="component" value="Unassembled WGS sequence"/>
</dbReference>
<evidence type="ECO:0000256" key="1">
    <source>
        <dbReference type="SAM" id="MobiDB-lite"/>
    </source>
</evidence>
<dbReference type="InParanoid" id="W4JPQ6"/>
<name>W4JPQ6_HETIT</name>
<dbReference type="HOGENOM" id="CLU_106806_0_0_1"/>
<dbReference type="RefSeq" id="XP_009553516.1">
    <property type="nucleotide sequence ID" value="XM_009555221.1"/>
</dbReference>
<reference evidence="2 3" key="1">
    <citation type="journal article" date="2012" name="New Phytol.">
        <title>Insight into trade-off between wood decay and parasitism from the genome of a fungal forest pathogen.</title>
        <authorList>
            <person name="Olson A."/>
            <person name="Aerts A."/>
            <person name="Asiegbu F."/>
            <person name="Belbahri L."/>
            <person name="Bouzid O."/>
            <person name="Broberg A."/>
            <person name="Canback B."/>
            <person name="Coutinho P.M."/>
            <person name="Cullen D."/>
            <person name="Dalman K."/>
            <person name="Deflorio G."/>
            <person name="van Diepen L.T."/>
            <person name="Dunand C."/>
            <person name="Duplessis S."/>
            <person name="Durling M."/>
            <person name="Gonthier P."/>
            <person name="Grimwood J."/>
            <person name="Fossdal C.G."/>
            <person name="Hansson D."/>
            <person name="Henrissat B."/>
            <person name="Hietala A."/>
            <person name="Himmelstrand K."/>
            <person name="Hoffmeister D."/>
            <person name="Hogberg N."/>
            <person name="James T.Y."/>
            <person name="Karlsson M."/>
            <person name="Kohler A."/>
            <person name="Kues U."/>
            <person name="Lee Y.H."/>
            <person name="Lin Y.C."/>
            <person name="Lind M."/>
            <person name="Lindquist E."/>
            <person name="Lombard V."/>
            <person name="Lucas S."/>
            <person name="Lunden K."/>
            <person name="Morin E."/>
            <person name="Murat C."/>
            <person name="Park J."/>
            <person name="Raffaello T."/>
            <person name="Rouze P."/>
            <person name="Salamov A."/>
            <person name="Schmutz J."/>
            <person name="Solheim H."/>
            <person name="Stahlberg J."/>
            <person name="Velez H."/>
            <person name="de Vries R.P."/>
            <person name="Wiebenga A."/>
            <person name="Woodward S."/>
            <person name="Yakovlev I."/>
            <person name="Garbelotto M."/>
            <person name="Martin F."/>
            <person name="Grigoriev I.V."/>
            <person name="Stenlid J."/>
        </authorList>
    </citation>
    <scope>NUCLEOTIDE SEQUENCE [LARGE SCALE GENOMIC DNA]</scope>
    <source>
        <strain evidence="2 3">TC 32-1</strain>
    </source>
</reference>
<dbReference type="KEGG" id="hir:HETIRDRAFT_442813"/>
<dbReference type="GeneID" id="20675491"/>
<feature type="region of interest" description="Disordered" evidence="1">
    <location>
        <begin position="198"/>
        <end position="226"/>
    </location>
</feature>
<proteinExistence type="predicted"/>
<dbReference type="EMBL" id="KI925467">
    <property type="protein sequence ID" value="ETW75070.1"/>
    <property type="molecule type" value="Genomic_DNA"/>
</dbReference>
<evidence type="ECO:0000313" key="2">
    <source>
        <dbReference type="EMBL" id="ETW75070.1"/>
    </source>
</evidence>
<evidence type="ECO:0000313" key="3">
    <source>
        <dbReference type="Proteomes" id="UP000030671"/>
    </source>
</evidence>
<sequence>MRQALVLSHPDKHLIASLANVLLMMYGRSSRPEHLQEAKQLAEEMRQREAGLDCAVLSTMETHLNETGSSLPDIDTWLKLHCRITTLAPTTHVDCPERLMTLETAMRERGSSARDRIEALKEAERLTSLGFGVSSRLKVLNELVRQCRTIGTEDASQEASRLTEAAWGLIRAGILCGSLPSSRVKDHHTHLTTLMISPTPLVSTPHPSPSMLPPSRCDTPSHSFSG</sequence>